<name>A0A8H6ZQU5_PLEOS</name>
<dbReference type="EMBL" id="JACETU010000007">
    <property type="protein sequence ID" value="KAF7424919.1"/>
    <property type="molecule type" value="Genomic_DNA"/>
</dbReference>
<reference evidence="1" key="1">
    <citation type="submission" date="2019-07" db="EMBL/GenBank/DDBJ databases">
        <authorList>
            <person name="Palmer J.M."/>
        </authorList>
    </citation>
    <scope>NUCLEOTIDE SEQUENCE</scope>
    <source>
        <strain evidence="1">PC9</strain>
    </source>
</reference>
<protein>
    <submittedName>
        <fullName evidence="1">Uncharacterized protein</fullName>
    </submittedName>
</protein>
<proteinExistence type="predicted"/>
<keyword evidence="2" id="KW-1185">Reference proteome</keyword>
<dbReference type="RefSeq" id="XP_036629113.1">
    <property type="nucleotide sequence ID" value="XM_036779724.1"/>
</dbReference>
<dbReference type="Proteomes" id="UP000623687">
    <property type="component" value="Unassembled WGS sequence"/>
</dbReference>
<gene>
    <name evidence="1" type="ORF">PC9H_010230</name>
</gene>
<evidence type="ECO:0000313" key="2">
    <source>
        <dbReference type="Proteomes" id="UP000623687"/>
    </source>
</evidence>
<sequence>MDLNSSSGNAMGRHTRTVMRFKDSLALKIAERNKRRIRIYSRYTLLPITTPRLVLLAPPPNYPSCPVPRIPRARHIIPHRLKTLQSWQFLKDIRDRALLLARDADPPHKQQAQVLEVPAFGSVLVAQAEEEPSQIDAALVLRRFIHNRGDEPRVTLQPRCSFWLVYRCLSSLIRRLRVERAIRREMEPIQLKTEH</sequence>
<dbReference type="OrthoDB" id="3114844at2759"/>
<accession>A0A8H6ZQU5</accession>
<dbReference type="AlphaFoldDB" id="A0A8H6ZQU5"/>
<organism evidence="1 2">
    <name type="scientific">Pleurotus ostreatus</name>
    <name type="common">Oyster mushroom</name>
    <name type="synonym">White-rot fungus</name>
    <dbReference type="NCBI Taxonomy" id="5322"/>
    <lineage>
        <taxon>Eukaryota</taxon>
        <taxon>Fungi</taxon>
        <taxon>Dikarya</taxon>
        <taxon>Basidiomycota</taxon>
        <taxon>Agaricomycotina</taxon>
        <taxon>Agaricomycetes</taxon>
        <taxon>Agaricomycetidae</taxon>
        <taxon>Agaricales</taxon>
        <taxon>Pleurotineae</taxon>
        <taxon>Pleurotaceae</taxon>
        <taxon>Pleurotus</taxon>
    </lineage>
</organism>
<evidence type="ECO:0000313" key="1">
    <source>
        <dbReference type="EMBL" id="KAF7424919.1"/>
    </source>
</evidence>
<dbReference type="VEuPathDB" id="FungiDB:PC9H_010230"/>
<comment type="caution">
    <text evidence="1">The sequence shown here is derived from an EMBL/GenBank/DDBJ whole genome shotgun (WGS) entry which is preliminary data.</text>
</comment>
<dbReference type="GeneID" id="59380048"/>